<dbReference type="AlphaFoldDB" id="A0A916NEJ6"/>
<dbReference type="SMART" id="SM00564">
    <property type="entry name" value="PQQ"/>
    <property type="match status" value="5"/>
</dbReference>
<dbReference type="InterPro" id="IPR011047">
    <property type="entry name" value="Quinoprotein_ADH-like_sf"/>
</dbReference>
<evidence type="ECO:0000256" key="9">
    <source>
        <dbReference type="SAM" id="Phobius"/>
    </source>
</evidence>
<comment type="similarity">
    <text evidence="2">Belongs to the bacterial PQQ dehydrogenase family.</text>
</comment>
<evidence type="ECO:0000256" key="3">
    <source>
        <dbReference type="ARBA" id="ARBA00022617"/>
    </source>
</evidence>
<keyword evidence="9" id="KW-1133">Transmembrane helix</keyword>
<dbReference type="SUPFAM" id="SSF50998">
    <property type="entry name" value="Quinoprotein alcohol dehydrogenase-like"/>
    <property type="match status" value="1"/>
</dbReference>
<dbReference type="Pfam" id="PF13442">
    <property type="entry name" value="Cytochrome_CBB3"/>
    <property type="match status" value="1"/>
</dbReference>
<keyword evidence="4 8" id="KW-0479">Metal-binding</keyword>
<keyword evidence="7 8" id="KW-0408">Iron</keyword>
<keyword evidence="6" id="KW-0560">Oxidoreductase</keyword>
<evidence type="ECO:0000313" key="12">
    <source>
        <dbReference type="Proteomes" id="UP000680038"/>
    </source>
</evidence>
<comment type="caution">
    <text evidence="11">The sequence shown here is derived from an EMBL/GenBank/DDBJ whole genome shotgun (WGS) entry which is preliminary data.</text>
</comment>
<reference evidence="11" key="1">
    <citation type="submission" date="2021-04" db="EMBL/GenBank/DDBJ databases">
        <authorList>
            <person name="Rodrigo-Torres L."/>
            <person name="Arahal R. D."/>
            <person name="Lucena T."/>
        </authorList>
    </citation>
    <scope>NUCLEOTIDE SEQUENCE</scope>
    <source>
        <strain evidence="11">CECT 9275</strain>
    </source>
</reference>
<dbReference type="GO" id="GO:0046872">
    <property type="term" value="F:metal ion binding"/>
    <property type="evidence" value="ECO:0007669"/>
    <property type="project" value="UniProtKB-KW"/>
</dbReference>
<dbReference type="InterPro" id="IPR017511">
    <property type="entry name" value="PQQ_mDH"/>
</dbReference>
<evidence type="ECO:0000256" key="2">
    <source>
        <dbReference type="ARBA" id="ARBA00008156"/>
    </source>
</evidence>
<evidence type="ECO:0000313" key="11">
    <source>
        <dbReference type="EMBL" id="CAG5017051.1"/>
    </source>
</evidence>
<keyword evidence="5" id="KW-0732">Signal</keyword>
<proteinExistence type="inferred from homology"/>
<evidence type="ECO:0000259" key="10">
    <source>
        <dbReference type="PROSITE" id="PS51007"/>
    </source>
</evidence>
<dbReference type="InterPro" id="IPR036909">
    <property type="entry name" value="Cyt_c-like_dom_sf"/>
</dbReference>
<dbReference type="SUPFAM" id="SSF46626">
    <property type="entry name" value="Cytochrome c"/>
    <property type="match status" value="1"/>
</dbReference>
<gene>
    <name evidence="11" type="primary">bamB_3</name>
    <name evidence="11" type="ORF">DYBT9275_05690</name>
</gene>
<dbReference type="GO" id="GO:0020037">
    <property type="term" value="F:heme binding"/>
    <property type="evidence" value="ECO:0007669"/>
    <property type="project" value="InterPro"/>
</dbReference>
<evidence type="ECO:0000256" key="5">
    <source>
        <dbReference type="ARBA" id="ARBA00022729"/>
    </source>
</evidence>
<protein>
    <submittedName>
        <fullName evidence="11">Outer membrane protein assembly factor BamB</fullName>
    </submittedName>
</protein>
<dbReference type="PROSITE" id="PS51007">
    <property type="entry name" value="CYTC"/>
    <property type="match status" value="1"/>
</dbReference>
<keyword evidence="9" id="KW-0812">Transmembrane</keyword>
<dbReference type="InterPro" id="IPR018391">
    <property type="entry name" value="PQQ_b-propeller_rpt"/>
</dbReference>
<keyword evidence="9" id="KW-0472">Membrane</keyword>
<evidence type="ECO:0000256" key="4">
    <source>
        <dbReference type="ARBA" id="ARBA00022723"/>
    </source>
</evidence>
<keyword evidence="12" id="KW-1185">Reference proteome</keyword>
<accession>A0A916NEJ6</accession>
<organism evidence="11 12">
    <name type="scientific">Dyadobacter helix</name>
    <dbReference type="NCBI Taxonomy" id="2822344"/>
    <lineage>
        <taxon>Bacteria</taxon>
        <taxon>Pseudomonadati</taxon>
        <taxon>Bacteroidota</taxon>
        <taxon>Cytophagia</taxon>
        <taxon>Cytophagales</taxon>
        <taxon>Spirosomataceae</taxon>
        <taxon>Dyadobacter</taxon>
    </lineage>
</organism>
<keyword evidence="3 8" id="KW-0349">Heme</keyword>
<comment type="cofactor">
    <cofactor evidence="1">
        <name>pyrroloquinoline quinone</name>
        <dbReference type="ChEBI" id="CHEBI:58442"/>
    </cofactor>
</comment>
<evidence type="ECO:0000256" key="8">
    <source>
        <dbReference type="PROSITE-ProRule" id="PRU00433"/>
    </source>
</evidence>
<dbReference type="PANTHER" id="PTHR32303:SF4">
    <property type="entry name" value="QUINOPROTEIN GLUCOSE DEHYDROGENASE"/>
    <property type="match status" value="1"/>
</dbReference>
<feature type="transmembrane region" description="Helical" evidence="9">
    <location>
        <begin position="48"/>
        <end position="66"/>
    </location>
</feature>
<dbReference type="PANTHER" id="PTHR32303">
    <property type="entry name" value="QUINOPROTEIN ALCOHOL DEHYDROGENASE (CYTOCHROME C)"/>
    <property type="match status" value="1"/>
</dbReference>
<sequence length="755" mass="82737">MGKTSRSVNNREMVKVRFTGRILFPVPSATIPIMIFNTRVLKKIRFKTFVILIPVVAFVLFVGYQTRQDDDRTWSIYKADAESTSYSKLSQINTGNVGLLQPAWTFSLKDMAATGRPGSSECNPIIVDGVMYATSAKHWVYAVNAETGEQIWSFDPFAGAEGGGVSRGVTYWEDAEDKRILVTGGDQLFALDARTGRPIPEFGKNGAVSMNVGLRDDPESISVIPTSPGIVFKNLLIMGAEVSELYGAQPGYIRAYDCRTGKLVWTFHSIPLPGEPGYETWPPDAHKYAGGVNDWAGMSLDIKRGMVFLALGSPSYDFYGADRKGSNLYGNSVVALDAATGKYIWHYQIVHHDLWDYDLPAPPNLVTVVRDGKEIDAVAQVTKHGFVFVFNRVTGEPLFPIEERKVPVSHIPGEESWPTQPYPLKPKPFARQIMTEADLTHYTAAGHDSILKKFRSMRYEGLFTPPDLKGTLMLPGTRGGAEWGGAAYDPASHVLFVKSNDSPEIESMQKVDVEKETQNQTVFEQGKSIYMTYCVSCHGKDKNGDEPTYPSLIGLRNRMTREAALDKIKKGGGKMPAFASVIKGKEKGIVAFLYEREQNSSKVTKMETGQTKAGADKYLNLTAYGHFRDPNGNPAIKPPWGTLNAINLSTGDYEWQIPLGNDEARQEKGGPETGQEGSAGPIVTAGGLVFIGGTRDSKFRAFDKSDGKLLWQSALPGVANATACTYMVKGKQYVAVSVGGNKTNPSGFIVAYKIP</sequence>
<dbReference type="Proteomes" id="UP000680038">
    <property type="component" value="Unassembled WGS sequence"/>
</dbReference>
<dbReference type="InterPro" id="IPR002372">
    <property type="entry name" value="PQQ_rpt_dom"/>
</dbReference>
<dbReference type="CDD" id="cd10280">
    <property type="entry name" value="PQQ_mGDH"/>
    <property type="match status" value="1"/>
</dbReference>
<dbReference type="Gene3D" id="2.140.10.10">
    <property type="entry name" value="Quinoprotein alcohol dehydrogenase-like superfamily"/>
    <property type="match status" value="2"/>
</dbReference>
<evidence type="ECO:0000256" key="1">
    <source>
        <dbReference type="ARBA" id="ARBA00001931"/>
    </source>
</evidence>
<dbReference type="Pfam" id="PF01011">
    <property type="entry name" value="PQQ"/>
    <property type="match status" value="2"/>
</dbReference>
<dbReference type="GO" id="GO:0016020">
    <property type="term" value="C:membrane"/>
    <property type="evidence" value="ECO:0007669"/>
    <property type="project" value="InterPro"/>
</dbReference>
<dbReference type="GO" id="GO:0048038">
    <property type="term" value="F:quinone binding"/>
    <property type="evidence" value="ECO:0007669"/>
    <property type="project" value="InterPro"/>
</dbReference>
<dbReference type="InterPro" id="IPR009056">
    <property type="entry name" value="Cyt_c-like_dom"/>
</dbReference>
<evidence type="ECO:0000256" key="7">
    <source>
        <dbReference type="ARBA" id="ARBA00023004"/>
    </source>
</evidence>
<name>A0A916NEJ6_9BACT</name>
<evidence type="ECO:0000256" key="6">
    <source>
        <dbReference type="ARBA" id="ARBA00023002"/>
    </source>
</evidence>
<feature type="domain" description="Cytochrome c" evidence="10">
    <location>
        <begin position="521"/>
        <end position="598"/>
    </location>
</feature>
<dbReference type="GO" id="GO:0008876">
    <property type="term" value="F:quinoprotein glucose dehydrogenase activity"/>
    <property type="evidence" value="ECO:0007669"/>
    <property type="project" value="TreeGrafter"/>
</dbReference>
<dbReference type="GO" id="GO:0009055">
    <property type="term" value="F:electron transfer activity"/>
    <property type="evidence" value="ECO:0007669"/>
    <property type="project" value="InterPro"/>
</dbReference>
<dbReference type="EMBL" id="CAJRAF010000004">
    <property type="protein sequence ID" value="CAG5017051.1"/>
    <property type="molecule type" value="Genomic_DNA"/>
</dbReference>